<gene>
    <name evidence="1" type="ORF">M9458_012167</name>
</gene>
<reference evidence="1 2" key="1">
    <citation type="submission" date="2024-05" db="EMBL/GenBank/DDBJ databases">
        <title>Genome sequencing and assembly of Indian major carp, Cirrhinus mrigala (Hamilton, 1822).</title>
        <authorList>
            <person name="Mohindra V."/>
            <person name="Chowdhury L.M."/>
            <person name="Lal K."/>
            <person name="Jena J.K."/>
        </authorList>
    </citation>
    <scope>NUCLEOTIDE SEQUENCE [LARGE SCALE GENOMIC DNA]</scope>
    <source>
        <strain evidence="1">CM1030</strain>
        <tissue evidence="1">Blood</tissue>
    </source>
</reference>
<comment type="caution">
    <text evidence="1">The sequence shown here is derived from an EMBL/GenBank/DDBJ whole genome shotgun (WGS) entry which is preliminary data.</text>
</comment>
<sequence>HVACFYGDPYCRTLLDTTRSVRQIGNVSVTYGNPRSLMEGTETLCLPCHIPGLPLSELRRSAPQNQN</sequence>
<evidence type="ECO:0000313" key="1">
    <source>
        <dbReference type="EMBL" id="KAL0193871.1"/>
    </source>
</evidence>
<protein>
    <submittedName>
        <fullName evidence="1">Uncharacterized protein</fullName>
    </submittedName>
</protein>
<name>A0ABD0R5U6_CIRMR</name>
<keyword evidence="2" id="KW-1185">Reference proteome</keyword>
<dbReference type="EMBL" id="JAMKFB020000005">
    <property type="protein sequence ID" value="KAL0193871.1"/>
    <property type="molecule type" value="Genomic_DNA"/>
</dbReference>
<organism evidence="1 2">
    <name type="scientific">Cirrhinus mrigala</name>
    <name type="common">Mrigala</name>
    <dbReference type="NCBI Taxonomy" id="683832"/>
    <lineage>
        <taxon>Eukaryota</taxon>
        <taxon>Metazoa</taxon>
        <taxon>Chordata</taxon>
        <taxon>Craniata</taxon>
        <taxon>Vertebrata</taxon>
        <taxon>Euteleostomi</taxon>
        <taxon>Actinopterygii</taxon>
        <taxon>Neopterygii</taxon>
        <taxon>Teleostei</taxon>
        <taxon>Ostariophysi</taxon>
        <taxon>Cypriniformes</taxon>
        <taxon>Cyprinidae</taxon>
        <taxon>Labeoninae</taxon>
        <taxon>Labeonini</taxon>
        <taxon>Cirrhinus</taxon>
    </lineage>
</organism>
<dbReference type="AlphaFoldDB" id="A0ABD0R5U6"/>
<evidence type="ECO:0000313" key="2">
    <source>
        <dbReference type="Proteomes" id="UP001529510"/>
    </source>
</evidence>
<feature type="non-terminal residue" evidence="1">
    <location>
        <position position="67"/>
    </location>
</feature>
<proteinExistence type="predicted"/>
<feature type="non-terminal residue" evidence="1">
    <location>
        <position position="1"/>
    </location>
</feature>
<dbReference type="Proteomes" id="UP001529510">
    <property type="component" value="Unassembled WGS sequence"/>
</dbReference>
<accession>A0ABD0R5U6</accession>